<dbReference type="OrthoDB" id="8944779at2"/>
<sequence length="244" mass="27334">MKKIDTGVRKVTPTFGRAAVITHVDKGGGTLVFENNAERLVARLLGLDPRVRHFRRQPFAVDLVERRLLRTAEERNIARQRYAGRPGPSLYTPDFSVEHGNCRLITIEVKLKGFPGQNADHERMTQAAEVLKHYGHEFLRVYIPDDLSHPLHANTGLMYLASMRKDVRPTTDVVDRVERLADDGARTVADYVTGLGISVDYLPSLLVHGVLSMDVITHRIEGRSPVTPAYGSLQHLELVDRLSA</sequence>
<dbReference type="STRING" id="946333.A4W93_00050"/>
<organism evidence="1 2">
    <name type="scientific">Piscinibacter gummiphilus</name>
    <dbReference type="NCBI Taxonomy" id="946333"/>
    <lineage>
        <taxon>Bacteria</taxon>
        <taxon>Pseudomonadati</taxon>
        <taxon>Pseudomonadota</taxon>
        <taxon>Betaproteobacteria</taxon>
        <taxon>Burkholderiales</taxon>
        <taxon>Sphaerotilaceae</taxon>
        <taxon>Piscinibacter</taxon>
    </lineage>
</organism>
<keyword evidence="2" id="KW-1185">Reference proteome</keyword>
<reference evidence="1 2" key="1">
    <citation type="submission" date="2016-04" db="EMBL/GenBank/DDBJ databases">
        <title>Complete genome sequence of natural rubber-degrading, novel Gram-negative bacterium, Rhizobacter gummiphilus strain NS21.</title>
        <authorList>
            <person name="Tabata M."/>
            <person name="Kasai D."/>
            <person name="Fukuda M."/>
        </authorList>
    </citation>
    <scope>NUCLEOTIDE SEQUENCE [LARGE SCALE GENOMIC DNA]</scope>
    <source>
        <strain evidence="1 2">NS21</strain>
    </source>
</reference>
<dbReference type="AlphaFoldDB" id="A0A1W6L2M4"/>
<dbReference type="Proteomes" id="UP000193427">
    <property type="component" value="Chromosome"/>
</dbReference>
<evidence type="ECO:0000313" key="2">
    <source>
        <dbReference type="Proteomes" id="UP000193427"/>
    </source>
</evidence>
<dbReference type="RefSeq" id="WP_085748669.1">
    <property type="nucleotide sequence ID" value="NZ_BSPR01000022.1"/>
</dbReference>
<proteinExistence type="predicted"/>
<protein>
    <submittedName>
        <fullName evidence="1">Uncharacterized protein</fullName>
    </submittedName>
</protein>
<dbReference type="EMBL" id="CP015118">
    <property type="protein sequence ID" value="ARN18436.1"/>
    <property type="molecule type" value="Genomic_DNA"/>
</dbReference>
<accession>A0A1W6L2M4</accession>
<name>A0A1W6L2M4_9BURK</name>
<gene>
    <name evidence="1" type="ORF">A4W93_00050</name>
</gene>
<evidence type="ECO:0000313" key="1">
    <source>
        <dbReference type="EMBL" id="ARN18436.1"/>
    </source>
</evidence>
<dbReference type="KEGG" id="rgu:A4W93_00050"/>